<dbReference type="AlphaFoldDB" id="A0A3G2T0S9"/>
<dbReference type="EMBL" id="CP033133">
    <property type="protein sequence ID" value="AYO53779.1"/>
    <property type="molecule type" value="Genomic_DNA"/>
</dbReference>
<protein>
    <submittedName>
        <fullName evidence="2">PepSY domain-containing protein</fullName>
    </submittedName>
</protein>
<gene>
    <name evidence="2" type="ORF">CDG68_09125</name>
</gene>
<evidence type="ECO:0000313" key="2">
    <source>
        <dbReference type="EMBL" id="AYO53779.1"/>
    </source>
</evidence>
<feature type="transmembrane region" description="Helical" evidence="1">
    <location>
        <begin position="12"/>
        <end position="36"/>
    </location>
</feature>
<evidence type="ECO:0000256" key="1">
    <source>
        <dbReference type="SAM" id="Phobius"/>
    </source>
</evidence>
<name>A0A3G2T0S9_9GAMM</name>
<feature type="transmembrane region" description="Helical" evidence="1">
    <location>
        <begin position="506"/>
        <end position="527"/>
    </location>
</feature>
<dbReference type="Proteomes" id="UP000279962">
    <property type="component" value="Chromosome"/>
</dbReference>
<accession>A0A3G2T0S9</accession>
<feature type="transmembrane region" description="Helical" evidence="1">
    <location>
        <begin position="413"/>
        <end position="432"/>
    </location>
</feature>
<dbReference type="Pfam" id="PF03929">
    <property type="entry name" value="PepSY_TM"/>
    <property type="match status" value="1"/>
</dbReference>
<dbReference type="PANTHER" id="PTHR34219:SF4">
    <property type="entry name" value="PEPSY DOMAIN-CONTAINING PROTEIN"/>
    <property type="match status" value="1"/>
</dbReference>
<keyword evidence="1" id="KW-0812">Transmembrane</keyword>
<sequence>MKEGFRQSMAWLHTWTGLVVGWVLFFVFLTGTAGYVQIELTRWMQPEQPLQSNVLVSEKEQVDKAYAYLMHHPEAQTAERWGINLQTNQRGADAFAVNWSLPPKEEGQRGKYQKEVLDVSSGQLVSEQIKPRETGGGFTLYRMHYALHYIPYDWGIRIVGICTMFMFVAIISGIITHKKIFKDFFTFRPAKGQRSWLDAHNVISVIALPFYIMITYSGLIFFANAYMPLGVPMVYGAGEKNTERYYAELYPTNSRFNKEHSAVPRTMGEIQQKFVPIQPLLTNAQNEWGGAGKISQVNFYPDQGKTPAKIEFYQTGSDTIARKRTSLSFDLYTGQKIVQEKSNEDKAPMVFGTTVLGLHEGLFASPFVRILYVLTGLLGTAMIATGLVLWTVKRRPKQLKSNRMSFGHALVERLNIAMIAGLPLAIAVYFWANRLIPSDFASRANWEVHCLYITLLLSFVYALSRPIVRAWIEILAFAALAYLLLPILNYITTDRHLVVSLRHQDFALASIDLGFIFLGVIFAWASYRVWSKRDSILKPVVKKAKKPRVAQTDDVTEIPRSEELS</sequence>
<proteinExistence type="predicted"/>
<dbReference type="PANTHER" id="PTHR34219">
    <property type="entry name" value="IRON-REGULATED INNER MEMBRANE PROTEIN-RELATED"/>
    <property type="match status" value="1"/>
</dbReference>
<evidence type="ECO:0000313" key="3">
    <source>
        <dbReference type="Proteomes" id="UP000279962"/>
    </source>
</evidence>
<dbReference type="InterPro" id="IPR005625">
    <property type="entry name" value="PepSY-ass_TM"/>
</dbReference>
<dbReference type="RefSeq" id="WP_087552919.1">
    <property type="nucleotide sequence ID" value="NZ_CP033133.1"/>
</dbReference>
<organism evidence="2 3">
    <name type="scientific">Acinetobacter wuhouensis</name>
    <dbReference type="NCBI Taxonomy" id="1879050"/>
    <lineage>
        <taxon>Bacteria</taxon>
        <taxon>Pseudomonadati</taxon>
        <taxon>Pseudomonadota</taxon>
        <taxon>Gammaproteobacteria</taxon>
        <taxon>Moraxellales</taxon>
        <taxon>Moraxellaceae</taxon>
        <taxon>Acinetobacter</taxon>
    </lineage>
</organism>
<feature type="transmembrane region" description="Helical" evidence="1">
    <location>
        <begin position="470"/>
        <end position="491"/>
    </location>
</feature>
<keyword evidence="1" id="KW-1133">Transmembrane helix</keyword>
<reference evidence="2 3" key="1">
    <citation type="submission" date="2018-10" db="EMBL/GenBank/DDBJ databases">
        <title>The complete genome of Acinetobacter wuhouensis strain WCHAW010062.</title>
        <authorList>
            <person name="Hu Y."/>
            <person name="Long H."/>
            <person name="Feng Y."/>
            <person name="Zong Z."/>
        </authorList>
    </citation>
    <scope>NUCLEOTIDE SEQUENCE [LARGE SCALE GENOMIC DNA]</scope>
    <source>
        <strain evidence="2 3">WCHAW010062</strain>
    </source>
</reference>
<feature type="transmembrane region" description="Helical" evidence="1">
    <location>
        <begin position="370"/>
        <end position="392"/>
    </location>
</feature>
<feature type="transmembrane region" description="Helical" evidence="1">
    <location>
        <begin position="196"/>
        <end position="223"/>
    </location>
</feature>
<keyword evidence="1" id="KW-0472">Membrane</keyword>
<feature type="transmembrane region" description="Helical" evidence="1">
    <location>
        <begin position="154"/>
        <end position="175"/>
    </location>
</feature>
<feature type="transmembrane region" description="Helical" evidence="1">
    <location>
        <begin position="444"/>
        <end position="463"/>
    </location>
</feature>